<comment type="similarity">
    <text evidence="2">Belongs to the nurim family.</text>
</comment>
<keyword evidence="4 6" id="KW-1133">Transmembrane helix</keyword>
<evidence type="ECO:0000256" key="4">
    <source>
        <dbReference type="ARBA" id="ARBA00022989"/>
    </source>
</evidence>
<dbReference type="EMBL" id="CAADFI010000006">
    <property type="protein sequence ID" value="VFJ89760.1"/>
    <property type="molecule type" value="Genomic_DNA"/>
</dbReference>
<dbReference type="GO" id="GO:0008168">
    <property type="term" value="F:methyltransferase activity"/>
    <property type="evidence" value="ECO:0007669"/>
    <property type="project" value="UniProtKB-KW"/>
</dbReference>
<comment type="subcellular location">
    <subcellularLocation>
        <location evidence="1">Membrane</location>
        <topology evidence="1">Multi-pass membrane protein</topology>
    </subcellularLocation>
</comment>
<evidence type="ECO:0000313" key="7">
    <source>
        <dbReference type="EMBL" id="VFJ88962.1"/>
    </source>
</evidence>
<evidence type="ECO:0000256" key="5">
    <source>
        <dbReference type="ARBA" id="ARBA00023136"/>
    </source>
</evidence>
<dbReference type="GO" id="GO:0016020">
    <property type="term" value="C:membrane"/>
    <property type="evidence" value="ECO:0007669"/>
    <property type="project" value="UniProtKB-SubCell"/>
</dbReference>
<keyword evidence="8" id="KW-0489">Methyltransferase</keyword>
<evidence type="ECO:0000256" key="1">
    <source>
        <dbReference type="ARBA" id="ARBA00004141"/>
    </source>
</evidence>
<evidence type="ECO:0000256" key="3">
    <source>
        <dbReference type="ARBA" id="ARBA00022692"/>
    </source>
</evidence>
<dbReference type="GO" id="GO:0032259">
    <property type="term" value="P:methylation"/>
    <property type="evidence" value="ECO:0007669"/>
    <property type="project" value="UniProtKB-KW"/>
</dbReference>
<keyword evidence="8" id="KW-0808">Transferase</keyword>
<evidence type="ECO:0000313" key="9">
    <source>
        <dbReference type="EMBL" id="VFJ97195.1"/>
    </source>
</evidence>
<sequence>MKRALAVLSTLMGVGSLVVFTVFLFTGPFHLVELPLGVTGGLVFDAGLCFAFFLQHSGMIRRGTRNRIMRWVPKRYFGVLFSIVAGSVLLALVALWQESPVSIASVHGPYRWLLRGIFLLAVVGQIWMIRALTSVDVFGKIALMQLQSSDSAPSQGGILMVGPYAWVRHPAYFTTLLMIYAYPDLTMDRLLLIFLFTVWIIIGAFLEERDLVAVHGEDYRVYQRIVPMLIPYRVPSRKSGWEPTSPDSR</sequence>
<proteinExistence type="inferred from homology"/>
<organism evidence="8">
    <name type="scientific">Candidatus Kentrum eta</name>
    <dbReference type="NCBI Taxonomy" id="2126337"/>
    <lineage>
        <taxon>Bacteria</taxon>
        <taxon>Pseudomonadati</taxon>
        <taxon>Pseudomonadota</taxon>
        <taxon>Gammaproteobacteria</taxon>
        <taxon>Candidatus Kentrum</taxon>
    </lineage>
</organism>
<feature type="transmembrane region" description="Helical" evidence="6">
    <location>
        <begin position="75"/>
        <end position="96"/>
    </location>
</feature>
<dbReference type="EMBL" id="CAADFG010000012">
    <property type="protein sequence ID" value="VFJ88962.1"/>
    <property type="molecule type" value="Genomic_DNA"/>
</dbReference>
<accession>A0A450UBW3</accession>
<dbReference type="InterPro" id="IPR033580">
    <property type="entry name" value="Nurim-like"/>
</dbReference>
<evidence type="ECO:0000256" key="2">
    <source>
        <dbReference type="ARBA" id="ARBA00010631"/>
    </source>
</evidence>
<name>A0A450UBW3_9GAMM</name>
<dbReference type="EMBL" id="CAADFJ010000011">
    <property type="protein sequence ID" value="VFJ97195.1"/>
    <property type="molecule type" value="Genomic_DNA"/>
</dbReference>
<reference evidence="8" key="1">
    <citation type="submission" date="2019-02" db="EMBL/GenBank/DDBJ databases">
        <authorList>
            <person name="Gruber-Vodicka R. H."/>
            <person name="Seah K. B. B."/>
        </authorList>
    </citation>
    <scope>NUCLEOTIDE SEQUENCE</scope>
    <source>
        <strain evidence="9">BECK_SA2B12</strain>
        <strain evidence="7">BECK_SA2B15</strain>
        <strain evidence="8">BECK_SA2B20</strain>
    </source>
</reference>
<feature type="transmembrane region" description="Helical" evidence="6">
    <location>
        <begin position="189"/>
        <end position="206"/>
    </location>
</feature>
<protein>
    <submittedName>
        <fullName evidence="8">Protein-S-isoprenylcysteine O-methyltransferase Ste14</fullName>
    </submittedName>
</protein>
<keyword evidence="3 6" id="KW-0812">Transmembrane</keyword>
<gene>
    <name evidence="7" type="ORF">BECKH772A_GA0070896_1001221</name>
    <name evidence="8" type="ORF">BECKH772B_GA0070898_1000637</name>
    <name evidence="9" type="ORF">BECKH772C_GA0070978_1001121</name>
</gene>
<evidence type="ECO:0000256" key="6">
    <source>
        <dbReference type="SAM" id="Phobius"/>
    </source>
</evidence>
<feature type="transmembrane region" description="Helical" evidence="6">
    <location>
        <begin position="116"/>
        <end position="138"/>
    </location>
</feature>
<dbReference type="PANTHER" id="PTHR31040:SF1">
    <property type="entry name" value="NURIM"/>
    <property type="match status" value="1"/>
</dbReference>
<feature type="transmembrane region" description="Helical" evidence="6">
    <location>
        <begin position="34"/>
        <end position="54"/>
    </location>
</feature>
<dbReference type="PANTHER" id="PTHR31040">
    <property type="entry name" value="NURIM"/>
    <property type="match status" value="1"/>
</dbReference>
<dbReference type="Gene3D" id="1.20.120.1630">
    <property type="match status" value="1"/>
</dbReference>
<keyword evidence="5 6" id="KW-0472">Membrane</keyword>
<dbReference type="AlphaFoldDB" id="A0A450UBW3"/>
<evidence type="ECO:0000313" key="8">
    <source>
        <dbReference type="EMBL" id="VFJ89760.1"/>
    </source>
</evidence>